<protein>
    <recommendedName>
        <fullName evidence="4">Cbb3-type cytochrome c oxidase subunit 3</fullName>
    </recommendedName>
</protein>
<keyword evidence="3" id="KW-1185">Reference proteome</keyword>
<sequence length="62" mass="7119">MLDFLYGLEPDLSLHAVVLAAGFATFFVILLWRRCPNCSWQEWSSELLGRDDKDDKDDAAQE</sequence>
<reference evidence="2 3" key="1">
    <citation type="submission" date="2022-08" db="EMBL/GenBank/DDBJ databases">
        <title>Reclassification of Massilia species as members of the genera Telluria, Duganella, Pseudoduganella, Mokoshia gen. nov. and Zemynaea gen. nov. using orthogonal and non-orthogonal genome-based approaches.</title>
        <authorList>
            <person name="Bowman J.P."/>
        </authorList>
    </citation>
    <scope>NUCLEOTIDE SEQUENCE [LARGE SCALE GENOMIC DNA]</scope>
    <source>
        <strain evidence="2 3">JCM 31316</strain>
    </source>
</reference>
<keyword evidence="1" id="KW-0472">Membrane</keyword>
<proteinExistence type="predicted"/>
<name>A0ABT1ZT53_9BURK</name>
<keyword evidence="1" id="KW-1133">Transmembrane helix</keyword>
<keyword evidence="1" id="KW-0812">Transmembrane</keyword>
<evidence type="ECO:0000313" key="2">
    <source>
        <dbReference type="EMBL" id="MCS0583108.1"/>
    </source>
</evidence>
<organism evidence="2 3">
    <name type="scientific">Massilia pinisoli</name>
    <dbReference type="NCBI Taxonomy" id="1772194"/>
    <lineage>
        <taxon>Bacteria</taxon>
        <taxon>Pseudomonadati</taxon>
        <taxon>Pseudomonadota</taxon>
        <taxon>Betaproteobacteria</taxon>
        <taxon>Burkholderiales</taxon>
        <taxon>Oxalobacteraceae</taxon>
        <taxon>Telluria group</taxon>
        <taxon>Massilia</taxon>
    </lineage>
</organism>
<dbReference type="RefSeq" id="WP_258817693.1">
    <property type="nucleotide sequence ID" value="NZ_JANUGW010000011.1"/>
</dbReference>
<comment type="caution">
    <text evidence="2">The sequence shown here is derived from an EMBL/GenBank/DDBJ whole genome shotgun (WGS) entry which is preliminary data.</text>
</comment>
<evidence type="ECO:0008006" key="4">
    <source>
        <dbReference type="Google" id="ProtNLM"/>
    </source>
</evidence>
<dbReference type="Proteomes" id="UP001204151">
    <property type="component" value="Unassembled WGS sequence"/>
</dbReference>
<evidence type="ECO:0000256" key="1">
    <source>
        <dbReference type="SAM" id="Phobius"/>
    </source>
</evidence>
<dbReference type="EMBL" id="JANUGW010000011">
    <property type="protein sequence ID" value="MCS0583108.1"/>
    <property type="molecule type" value="Genomic_DNA"/>
</dbReference>
<gene>
    <name evidence="2" type="ORF">NX784_16075</name>
</gene>
<feature type="transmembrane region" description="Helical" evidence="1">
    <location>
        <begin position="12"/>
        <end position="32"/>
    </location>
</feature>
<accession>A0ABT1ZT53</accession>
<evidence type="ECO:0000313" key="3">
    <source>
        <dbReference type="Proteomes" id="UP001204151"/>
    </source>
</evidence>